<dbReference type="PANTHER" id="PTHR14571:SF9">
    <property type="entry name" value="HISTONE-LYSINE N-METHYLTRANSFERASE SET-26-RELATED"/>
    <property type="match status" value="1"/>
</dbReference>
<dbReference type="InterPro" id="IPR013083">
    <property type="entry name" value="Znf_RING/FYVE/PHD"/>
</dbReference>
<keyword evidence="4" id="KW-0862">Zinc</keyword>
<evidence type="ECO:0000256" key="5">
    <source>
        <dbReference type="ARBA" id="ARBA00023242"/>
    </source>
</evidence>
<dbReference type="OrthoDB" id="79252at2759"/>
<evidence type="ECO:0000256" key="1">
    <source>
        <dbReference type="ARBA" id="ARBA00004123"/>
    </source>
</evidence>
<keyword evidence="7" id="KW-0812">Transmembrane</keyword>
<feature type="compositionally biased region" description="Low complexity" evidence="6">
    <location>
        <begin position="319"/>
        <end position="337"/>
    </location>
</feature>
<keyword evidence="7" id="KW-0472">Membrane</keyword>
<dbReference type="AlphaFoldDB" id="A0A0L8G1Z0"/>
<feature type="compositionally biased region" description="Low complexity" evidence="6">
    <location>
        <begin position="498"/>
        <end position="518"/>
    </location>
</feature>
<gene>
    <name evidence="9" type="ORF">OCBIM_22002082mg</name>
</gene>
<dbReference type="Pfam" id="PF00628">
    <property type="entry name" value="PHD"/>
    <property type="match status" value="1"/>
</dbReference>
<feature type="transmembrane region" description="Helical" evidence="7">
    <location>
        <begin position="113"/>
        <end position="137"/>
    </location>
</feature>
<feature type="region of interest" description="Disordered" evidence="6">
    <location>
        <begin position="309"/>
        <end position="339"/>
    </location>
</feature>
<dbReference type="InterPro" id="IPR019787">
    <property type="entry name" value="Znf_PHD-finger"/>
</dbReference>
<comment type="subcellular location">
    <subcellularLocation>
        <location evidence="1">Nucleus</location>
    </subcellularLocation>
</comment>
<accession>A0A0L8G1Z0</accession>
<evidence type="ECO:0000256" key="7">
    <source>
        <dbReference type="SAM" id="Phobius"/>
    </source>
</evidence>
<keyword evidence="2" id="KW-0479">Metal-binding</keyword>
<evidence type="ECO:0000256" key="2">
    <source>
        <dbReference type="ARBA" id="ARBA00022723"/>
    </source>
</evidence>
<keyword evidence="5" id="KW-0539">Nucleus</keyword>
<dbReference type="PANTHER" id="PTHR14571">
    <property type="entry name" value="HISTONE-LYSINE N-METHYLTRANSFERASE SET-26-RELATED"/>
    <property type="match status" value="1"/>
</dbReference>
<keyword evidence="3" id="KW-0863">Zinc-finger</keyword>
<evidence type="ECO:0000256" key="4">
    <source>
        <dbReference type="ARBA" id="ARBA00022833"/>
    </source>
</evidence>
<evidence type="ECO:0000256" key="3">
    <source>
        <dbReference type="ARBA" id="ARBA00022771"/>
    </source>
</evidence>
<feature type="compositionally biased region" description="Pro residues" evidence="6">
    <location>
        <begin position="38"/>
        <end position="54"/>
    </location>
</feature>
<feature type="compositionally biased region" description="Polar residues" evidence="6">
    <location>
        <begin position="1"/>
        <end position="13"/>
    </location>
</feature>
<feature type="region of interest" description="Disordered" evidence="6">
    <location>
        <begin position="1"/>
        <end position="54"/>
    </location>
</feature>
<evidence type="ECO:0000259" key="8">
    <source>
        <dbReference type="SMART" id="SM00249"/>
    </source>
</evidence>
<feature type="region of interest" description="Disordered" evidence="6">
    <location>
        <begin position="498"/>
        <end position="525"/>
    </location>
</feature>
<dbReference type="SUPFAM" id="SSF57903">
    <property type="entry name" value="FYVE/PHD zinc finger"/>
    <property type="match status" value="1"/>
</dbReference>
<evidence type="ECO:0000256" key="6">
    <source>
        <dbReference type="SAM" id="MobiDB-lite"/>
    </source>
</evidence>
<feature type="region of interest" description="Disordered" evidence="6">
    <location>
        <begin position="382"/>
        <end position="433"/>
    </location>
</feature>
<organism evidence="9">
    <name type="scientific">Octopus bimaculoides</name>
    <name type="common">California two-spotted octopus</name>
    <dbReference type="NCBI Taxonomy" id="37653"/>
    <lineage>
        <taxon>Eukaryota</taxon>
        <taxon>Metazoa</taxon>
        <taxon>Spiralia</taxon>
        <taxon>Lophotrochozoa</taxon>
        <taxon>Mollusca</taxon>
        <taxon>Cephalopoda</taxon>
        <taxon>Coleoidea</taxon>
        <taxon>Octopodiformes</taxon>
        <taxon>Octopoda</taxon>
        <taxon>Incirrata</taxon>
        <taxon>Octopodidae</taxon>
        <taxon>Octopus</taxon>
    </lineage>
</organism>
<dbReference type="InterPro" id="IPR011011">
    <property type="entry name" value="Znf_FYVE_PHD"/>
</dbReference>
<dbReference type="EMBL" id="KQ424537">
    <property type="protein sequence ID" value="KOF70849.1"/>
    <property type="molecule type" value="Genomic_DNA"/>
</dbReference>
<dbReference type="InterPro" id="IPR001965">
    <property type="entry name" value="Znf_PHD"/>
</dbReference>
<dbReference type="Gene3D" id="3.30.40.10">
    <property type="entry name" value="Zinc/RING finger domain, C3HC4 (zinc finger)"/>
    <property type="match status" value="1"/>
</dbReference>
<feature type="compositionally biased region" description="Low complexity" evidence="6">
    <location>
        <begin position="409"/>
        <end position="433"/>
    </location>
</feature>
<dbReference type="CDD" id="cd15546">
    <property type="entry name" value="PHD_PHF13_like"/>
    <property type="match status" value="1"/>
</dbReference>
<proteinExistence type="predicted"/>
<sequence length="712" mass="80928">MLLQRKNSQSVDYSFSAMPRNAFKAPKTKRSPAKPEPEPTVSPPAKLRPPPPPSSSALMLSAFITLATHLSILEGESPSLYISIYRYSPLLFTYMCMYVCSEHCLFYNAVSRIYIYIFVCLSSLRLNVIYLLIYPFILFHSMLTPPLLHTHERERERMRDLLPFDLATCTKSLSNHTILSRKCDVLSEIVILDWDVVCLGEGRQDGRGRQPLFIIIIDHSFLSVSSVFKRVFCDSKKVHLFFRAGLATTFDLSRLLRVCKTWSKLGVMASYTSVAKKRRTKDDFYTFCTIVLSYTQYESLKREELRQQNNISPVGSGGSAADSYSSDSTASLSSGSLQESIPETLQENLPIDRVQENITSTLTTTTTTTTTTSTVVNCRLSERITHQQTTPKQQFLKQQPPKHPMFLKQQQQQQQPQHIKQHSKLQLLKQQQQQQQQQHTKQLVQPKQQLVPRQLTKPQNQATLVQATVLPSLSSIPQQNSNRLDGFYHRNVEADLSSLSSSSSSSPSSSSHQQYSSHQKQKLHQQVLVDDKVKQLEGVQLQKREECTPCEHHLKTHIKQEEKPSLDELQSNSVVSQNSVTSVKVEKEVFEPVVEEKKANTHFSKLDLHAHENNTDSLAESCGESIHSNSSSPDAIESDDESWDLITCHCLKPYAGRPMIECSECSTWIHLSCAKIRKSNIPETFVCQQCREAKFTTRKSNRIRTESKRISI</sequence>
<dbReference type="GO" id="GO:0008270">
    <property type="term" value="F:zinc ion binding"/>
    <property type="evidence" value="ECO:0007669"/>
    <property type="project" value="UniProtKB-KW"/>
</dbReference>
<dbReference type="STRING" id="37653.A0A0L8G1Z0"/>
<name>A0A0L8G1Z0_OCTBM</name>
<dbReference type="GO" id="GO:0005634">
    <property type="term" value="C:nucleus"/>
    <property type="evidence" value="ECO:0007669"/>
    <property type="project" value="UniProtKB-SubCell"/>
</dbReference>
<keyword evidence="7" id="KW-1133">Transmembrane helix</keyword>
<evidence type="ECO:0000313" key="9">
    <source>
        <dbReference type="EMBL" id="KOF70849.1"/>
    </source>
</evidence>
<dbReference type="SMART" id="SM00249">
    <property type="entry name" value="PHD"/>
    <property type="match status" value="1"/>
</dbReference>
<feature type="domain" description="Zinc finger PHD-type" evidence="8">
    <location>
        <begin position="647"/>
        <end position="691"/>
    </location>
</feature>
<reference evidence="9" key="1">
    <citation type="submission" date="2015-07" db="EMBL/GenBank/DDBJ databases">
        <title>MeaNS - Measles Nucleotide Surveillance Program.</title>
        <authorList>
            <person name="Tran T."/>
            <person name="Druce J."/>
        </authorList>
    </citation>
    <scope>NUCLEOTIDE SEQUENCE</scope>
    <source>
        <strain evidence="9">UCB-OBI-ISO-001</strain>
        <tissue evidence="9">Gonad</tissue>
    </source>
</reference>
<feature type="compositionally biased region" description="Low complexity" evidence="6">
    <location>
        <begin position="387"/>
        <end position="399"/>
    </location>
</feature>
<protein>
    <recommendedName>
        <fullName evidence="8">Zinc finger PHD-type domain-containing protein</fullName>
    </recommendedName>
</protein>